<dbReference type="EMBL" id="JAVRRT010000005">
    <property type="protein sequence ID" value="KAK5172040.1"/>
    <property type="molecule type" value="Genomic_DNA"/>
</dbReference>
<dbReference type="AlphaFoldDB" id="A0AAV9PER5"/>
<gene>
    <name evidence="2" type="ORF">LTR77_003677</name>
</gene>
<evidence type="ECO:0008006" key="4">
    <source>
        <dbReference type="Google" id="ProtNLM"/>
    </source>
</evidence>
<dbReference type="RefSeq" id="XP_064660884.1">
    <property type="nucleotide sequence ID" value="XM_064800933.1"/>
</dbReference>
<proteinExistence type="predicted"/>
<dbReference type="Proteomes" id="UP001337655">
    <property type="component" value="Unassembled WGS sequence"/>
</dbReference>
<evidence type="ECO:0000313" key="2">
    <source>
        <dbReference type="EMBL" id="KAK5172040.1"/>
    </source>
</evidence>
<protein>
    <recommendedName>
        <fullName evidence="4">F-box domain-containing protein</fullName>
    </recommendedName>
</protein>
<feature type="region of interest" description="Disordered" evidence="1">
    <location>
        <begin position="1"/>
        <end position="21"/>
    </location>
</feature>
<comment type="caution">
    <text evidence="2">The sequence shown here is derived from an EMBL/GenBank/DDBJ whole genome shotgun (WGS) entry which is preliminary data.</text>
</comment>
<accession>A0AAV9PER5</accession>
<keyword evidence="3" id="KW-1185">Reference proteome</keyword>
<evidence type="ECO:0000313" key="3">
    <source>
        <dbReference type="Proteomes" id="UP001337655"/>
    </source>
</evidence>
<evidence type="ECO:0000256" key="1">
    <source>
        <dbReference type="SAM" id="MobiDB-lite"/>
    </source>
</evidence>
<dbReference type="GeneID" id="89925023"/>
<reference evidence="2 3" key="1">
    <citation type="submission" date="2023-08" db="EMBL/GenBank/DDBJ databases">
        <title>Black Yeasts Isolated from many extreme environments.</title>
        <authorList>
            <person name="Coleine C."/>
            <person name="Stajich J.E."/>
            <person name="Selbmann L."/>
        </authorList>
    </citation>
    <scope>NUCLEOTIDE SEQUENCE [LARGE SCALE GENOMIC DNA]</scope>
    <source>
        <strain evidence="2 3">CCFEE 5935</strain>
    </source>
</reference>
<organism evidence="2 3">
    <name type="scientific">Saxophila tyrrhenica</name>
    <dbReference type="NCBI Taxonomy" id="1690608"/>
    <lineage>
        <taxon>Eukaryota</taxon>
        <taxon>Fungi</taxon>
        <taxon>Dikarya</taxon>
        <taxon>Ascomycota</taxon>
        <taxon>Pezizomycotina</taxon>
        <taxon>Dothideomycetes</taxon>
        <taxon>Dothideomycetidae</taxon>
        <taxon>Mycosphaerellales</taxon>
        <taxon>Extremaceae</taxon>
        <taxon>Saxophila</taxon>
    </lineage>
</organism>
<name>A0AAV9PER5_9PEZI</name>
<sequence>MAATTTNPNPPTPSPPTQSAATSTFAIPELRELITAELPPRDILVNANKVCRSWYYTITTSASATIREKLFLPTNKITAAKPESFVKDYRFSFPAYAEVLKPNPLPHFSSTMAESLIDRGFGYRWRSYSKSSPKQRRWYSKAIFILPILPAPLCYAKCLP</sequence>